<dbReference type="Pfam" id="PF14252">
    <property type="entry name" value="DUF4347"/>
    <property type="match status" value="1"/>
</dbReference>
<name>A0A011NLR2_9PROT</name>
<organism evidence="2 3">
    <name type="scientific">Candidatus Accumulibacter appositus</name>
    <dbReference type="NCBI Taxonomy" id="1454003"/>
    <lineage>
        <taxon>Bacteria</taxon>
        <taxon>Pseudomonadati</taxon>
        <taxon>Pseudomonadota</taxon>
        <taxon>Betaproteobacteria</taxon>
        <taxon>Candidatus Accumulibacter</taxon>
    </lineage>
</organism>
<accession>A0A011NLR2</accession>
<proteinExistence type="predicted"/>
<gene>
    <name evidence="2" type="ORF">AW10_04170</name>
</gene>
<dbReference type="STRING" id="1454003.AW10_04170"/>
<reference evidence="2 3" key="1">
    <citation type="submission" date="2014-02" db="EMBL/GenBank/DDBJ databases">
        <title>Expanding our view of genomic diversity in Candidatus Accumulibacter clades.</title>
        <authorList>
            <person name="Skennerton C.T."/>
            <person name="Barr J.J."/>
            <person name="Slater F.R."/>
            <person name="Bond P.L."/>
            <person name="Tyson G.W."/>
        </authorList>
    </citation>
    <scope>NUCLEOTIDE SEQUENCE [LARGE SCALE GENOMIC DNA]</scope>
    <source>
        <strain evidence="3">BA-92</strain>
    </source>
</reference>
<dbReference type="EMBL" id="JEMX01000156">
    <property type="protein sequence ID" value="EXI76226.1"/>
    <property type="molecule type" value="Genomic_DNA"/>
</dbReference>
<evidence type="ECO:0000313" key="3">
    <source>
        <dbReference type="Proteomes" id="UP000021816"/>
    </source>
</evidence>
<comment type="caution">
    <text evidence="2">The sequence shown here is derived from an EMBL/GenBank/DDBJ whole genome shotgun (WGS) entry which is preliminary data.</text>
</comment>
<dbReference type="Proteomes" id="UP000021816">
    <property type="component" value="Unassembled WGS sequence"/>
</dbReference>
<sequence>MGTRHIFFVDSRVADYQSLLNSMPADSEWFLLDAHRDGIDQMQATLANYSALDSIQILSHGSPATLYLGTTVLTNINLATYSSQLGSIGSSLTSSGDFLLYGCDVGQGEQGVQFITTLAQLRVYVVSCGTGGGFDVLSER</sequence>
<dbReference type="PATRIC" id="fig|1454003.3.peg.4230"/>
<feature type="domain" description="DUF4347" evidence="1">
    <location>
        <begin position="6"/>
        <end position="122"/>
    </location>
</feature>
<dbReference type="InterPro" id="IPR025592">
    <property type="entry name" value="DUF4347"/>
</dbReference>
<evidence type="ECO:0000313" key="2">
    <source>
        <dbReference type="EMBL" id="EXI76226.1"/>
    </source>
</evidence>
<evidence type="ECO:0000259" key="1">
    <source>
        <dbReference type="Pfam" id="PF14252"/>
    </source>
</evidence>
<protein>
    <recommendedName>
        <fullName evidence="1">DUF4347 domain-containing protein</fullName>
    </recommendedName>
</protein>
<dbReference type="AlphaFoldDB" id="A0A011NLR2"/>